<keyword evidence="2" id="KW-0812">Transmembrane</keyword>
<evidence type="ECO:0000256" key="2">
    <source>
        <dbReference type="SAM" id="Phobius"/>
    </source>
</evidence>
<dbReference type="Proteomes" id="UP000054805">
    <property type="component" value="Unassembled WGS sequence"/>
</dbReference>
<accession>A0A0V1J2Z0</accession>
<evidence type="ECO:0000256" key="1">
    <source>
        <dbReference type="SAM" id="MobiDB-lite"/>
    </source>
</evidence>
<keyword evidence="4" id="KW-1185">Reference proteome</keyword>
<evidence type="ECO:0000313" key="3">
    <source>
        <dbReference type="EMBL" id="KRZ29326.1"/>
    </source>
</evidence>
<organism evidence="3 4">
    <name type="scientific">Trichinella pseudospiralis</name>
    <name type="common">Parasitic roundworm</name>
    <dbReference type="NCBI Taxonomy" id="6337"/>
    <lineage>
        <taxon>Eukaryota</taxon>
        <taxon>Metazoa</taxon>
        <taxon>Ecdysozoa</taxon>
        <taxon>Nematoda</taxon>
        <taxon>Enoplea</taxon>
        <taxon>Dorylaimia</taxon>
        <taxon>Trichinellida</taxon>
        <taxon>Trichinellidae</taxon>
        <taxon>Trichinella</taxon>
    </lineage>
</organism>
<sequence length="171" mass="18129">MRGSRHPLQLNSNQLHLNQCENEVFKLVVLPGSSPSLVQEFLLYVAAAAAAAADSGDGGGGGVVVAAIGRRRRRAPSCLPTLTLSLCTTTLTDDVWSTKLLLLLPLSTPGRAPSKPRSSINSSIRTINGQSSGGGDGDNGDVACFFSFIIFYSIPYAAFFIIIFKNKKEKG</sequence>
<keyword evidence="2" id="KW-1133">Transmembrane helix</keyword>
<reference evidence="3 4" key="1">
    <citation type="submission" date="2015-01" db="EMBL/GenBank/DDBJ databases">
        <title>Evolution of Trichinella species and genotypes.</title>
        <authorList>
            <person name="Korhonen P.K."/>
            <person name="Edoardo P."/>
            <person name="Giuseppe L.R."/>
            <person name="Gasser R.B."/>
        </authorList>
    </citation>
    <scope>NUCLEOTIDE SEQUENCE [LARGE SCALE GENOMIC DNA]</scope>
    <source>
        <strain evidence="3">ISS588</strain>
    </source>
</reference>
<keyword evidence="2" id="KW-0472">Membrane</keyword>
<name>A0A0V1J2Z0_TRIPS</name>
<comment type="caution">
    <text evidence="3">The sequence shown here is derived from an EMBL/GenBank/DDBJ whole genome shotgun (WGS) entry which is preliminary data.</text>
</comment>
<feature type="compositionally biased region" description="Low complexity" evidence="1">
    <location>
        <begin position="117"/>
        <end position="130"/>
    </location>
</feature>
<protein>
    <submittedName>
        <fullName evidence="3">Uncharacterized protein</fullName>
    </submittedName>
</protein>
<evidence type="ECO:0000313" key="4">
    <source>
        <dbReference type="Proteomes" id="UP000054805"/>
    </source>
</evidence>
<dbReference type="AlphaFoldDB" id="A0A0V1J2Z0"/>
<feature type="transmembrane region" description="Helical" evidence="2">
    <location>
        <begin position="145"/>
        <end position="164"/>
    </location>
</feature>
<feature type="region of interest" description="Disordered" evidence="1">
    <location>
        <begin position="110"/>
        <end position="134"/>
    </location>
</feature>
<gene>
    <name evidence="3" type="ORF">T4B_8661</name>
</gene>
<proteinExistence type="predicted"/>
<dbReference type="EMBL" id="JYDS01000047">
    <property type="protein sequence ID" value="KRZ29326.1"/>
    <property type="molecule type" value="Genomic_DNA"/>
</dbReference>